<dbReference type="PANTHER" id="PTHR39517:SF1">
    <property type="entry name" value="LIPID-A-DISACCHARIDE SYNTHASE"/>
    <property type="match status" value="1"/>
</dbReference>
<organism evidence="1 2">
    <name type="scientific">Leptolyngbya iicbica LK</name>
    <dbReference type="NCBI Taxonomy" id="2294035"/>
    <lineage>
        <taxon>Bacteria</taxon>
        <taxon>Bacillati</taxon>
        <taxon>Cyanobacteriota</taxon>
        <taxon>Cyanophyceae</taxon>
        <taxon>Leptolyngbyales</taxon>
        <taxon>Leptolyngbyaceae</taxon>
        <taxon>Leptolyngbya group</taxon>
        <taxon>Leptolyngbya</taxon>
        <taxon>Leptolyngbya iicbica</taxon>
    </lineage>
</organism>
<name>A0A4Q7E7G0_9CYAN</name>
<dbReference type="SUPFAM" id="SSF53756">
    <property type="entry name" value="UDP-Glycosyltransferase/glycogen phosphorylase"/>
    <property type="match status" value="1"/>
</dbReference>
<proteinExistence type="predicted"/>
<protein>
    <recommendedName>
        <fullName evidence="3">Lipid-A-disaccharide synthase</fullName>
    </recommendedName>
</protein>
<gene>
    <name evidence="1" type="ORF">DYY88_15035</name>
</gene>
<dbReference type="EMBL" id="QVFV01000003">
    <property type="protein sequence ID" value="RZM78029.1"/>
    <property type="molecule type" value="Genomic_DNA"/>
</dbReference>
<sequence length="415" mass="45020">MPQRVLFISNGHGEDNHSAHVIRTLRKLAPDIDIAAIPIVGEGNAYRRLGIPILGPTQVLPSGGFTYVNRWLLLKDIQAGLLSLSLRQIQAIRRHGPEFDLVHATGDSVGQTCAYLTGRPFISFISCLSALYEGHLQTDFVMRFVVRSPRCRAVITRDPYTAKDLQQQGFDKVHYGGIPSLDWLIPQGKDLQLTPAVPMVALLPGSRMPEAVRNFKLMMQFVVEATRLMGQTVQFRAALVPALMRELGAIATELGWQYDAGKLTYPLADGAIAEIRCYDDAFNDIVCNTTLVIGMAGLAVDQAVALGKPVIQIPGEGPQFNYAFAEAQDRLLGISAQTIGTGPATPATLVEAAHCLQKTVNDADYLAACVENGRDRLGTPGASQRIVQLILDNLQSNQVDLSPNSPTAERGTITP</sequence>
<comment type="caution">
    <text evidence="1">The sequence shown here is derived from an EMBL/GenBank/DDBJ whole genome shotgun (WGS) entry which is preliminary data.</text>
</comment>
<evidence type="ECO:0000313" key="1">
    <source>
        <dbReference type="EMBL" id="RZM78029.1"/>
    </source>
</evidence>
<dbReference type="OrthoDB" id="29253at2"/>
<keyword evidence="2" id="KW-1185">Reference proteome</keyword>
<dbReference type="PANTHER" id="PTHR39517">
    <property type="entry name" value="SLL0192 PROTEIN"/>
    <property type="match status" value="1"/>
</dbReference>
<reference evidence="1 2" key="1">
    <citation type="submission" date="2018-11" db="EMBL/GenBank/DDBJ databases">
        <title>Whole genome sequencing of an environmental sample.</title>
        <authorList>
            <person name="Sarangi A.N."/>
            <person name="Singh D."/>
            <person name="Tripathy S."/>
        </authorList>
    </citation>
    <scope>NUCLEOTIDE SEQUENCE [LARGE SCALE GENOMIC DNA]</scope>
    <source>
        <strain evidence="1 2">Lakshadweep</strain>
    </source>
</reference>
<dbReference type="Proteomes" id="UP000292459">
    <property type="component" value="Unassembled WGS sequence"/>
</dbReference>
<accession>A0A4Q7E7G0</accession>
<dbReference type="AlphaFoldDB" id="A0A4Q7E7G0"/>
<dbReference type="InterPro" id="IPR019994">
    <property type="entry name" value="Lipid-A-disac_synthase-rel_put"/>
</dbReference>
<dbReference type="NCBIfam" id="TIGR03492">
    <property type="entry name" value="lipid-A-disaccharide synthase-related protein"/>
    <property type="match status" value="1"/>
</dbReference>
<evidence type="ECO:0008006" key="3">
    <source>
        <dbReference type="Google" id="ProtNLM"/>
    </source>
</evidence>
<evidence type="ECO:0000313" key="2">
    <source>
        <dbReference type="Proteomes" id="UP000292459"/>
    </source>
</evidence>